<dbReference type="PRINTS" id="PR00094">
    <property type="entry name" value="ADENYLTKNASE"/>
</dbReference>
<gene>
    <name evidence="5" type="ORF">ACHAWU_002115</name>
</gene>
<accession>A0ABD3MDC5</accession>
<comment type="caution">
    <text evidence="5">The sequence shown here is derived from an EMBL/GenBank/DDBJ whole genome shotgun (WGS) entry which is preliminary data.</text>
</comment>
<keyword evidence="6" id="KW-1185">Reference proteome</keyword>
<keyword evidence="3 4" id="KW-0418">Kinase</keyword>
<dbReference type="GO" id="GO:0000166">
    <property type="term" value="F:nucleotide binding"/>
    <property type="evidence" value="ECO:0007669"/>
    <property type="project" value="UniProtKB-KW"/>
</dbReference>
<dbReference type="CDD" id="cd01428">
    <property type="entry name" value="ADK"/>
    <property type="match status" value="1"/>
</dbReference>
<evidence type="ECO:0000256" key="2">
    <source>
        <dbReference type="ARBA" id="ARBA00022741"/>
    </source>
</evidence>
<dbReference type="InterPro" id="IPR000850">
    <property type="entry name" value="Adenylat/UMP-CMP_kin"/>
</dbReference>
<evidence type="ECO:0000256" key="1">
    <source>
        <dbReference type="ARBA" id="ARBA00022679"/>
    </source>
</evidence>
<dbReference type="PANTHER" id="PTHR23359">
    <property type="entry name" value="NUCLEOTIDE KINASE"/>
    <property type="match status" value="1"/>
</dbReference>
<evidence type="ECO:0000313" key="6">
    <source>
        <dbReference type="Proteomes" id="UP001530293"/>
    </source>
</evidence>
<dbReference type="Pfam" id="PF00406">
    <property type="entry name" value="ADK"/>
    <property type="match status" value="1"/>
</dbReference>
<dbReference type="Gene3D" id="3.40.50.300">
    <property type="entry name" value="P-loop containing nucleotide triphosphate hydrolases"/>
    <property type="match status" value="1"/>
</dbReference>
<keyword evidence="2" id="KW-0547">Nucleotide-binding</keyword>
<organism evidence="5 6">
    <name type="scientific">Discostella pseudostelligera</name>
    <dbReference type="NCBI Taxonomy" id="259834"/>
    <lineage>
        <taxon>Eukaryota</taxon>
        <taxon>Sar</taxon>
        <taxon>Stramenopiles</taxon>
        <taxon>Ochrophyta</taxon>
        <taxon>Bacillariophyta</taxon>
        <taxon>Coscinodiscophyceae</taxon>
        <taxon>Thalassiosirophycidae</taxon>
        <taxon>Stephanodiscales</taxon>
        <taxon>Stephanodiscaceae</taxon>
        <taxon>Discostella</taxon>
    </lineage>
</organism>
<dbReference type="InterPro" id="IPR027417">
    <property type="entry name" value="P-loop_NTPase"/>
</dbReference>
<sequence>MKTKLLITPVASIAMLAYTNTSVGVARGFAKHLAPSSHGFRPRSMSWLQSFSTTSSAAKSSSSALRQDVRRCHFFGTTTASFQRAASTACFLAPDGMTTTTEVTSTKKAPSSSSIDEINDEIETIARKSLAITGSLPPPNNFGGLSYLDTSSLSSNHAHRVIFVLGGPGAGKGTQSERIVNSYKCVHLSVGELLRSGAEKPDYPHADLVKELLVQGKIVPVELSLGLLRIAMDEKVNDTTSQYGSRIFLVDGFPRNFDNVQGWVEHMPSYTSVLGALIYNCPMDVLESRIMERAETSGRSDDNLESARRRFATFQQQTEPVVRVLERIQAIQAEDGSGLVGDSGDMLQVFNIDATGTVEDVWKATEAAMDAYVKHDVLTANDHLLKAIDAGDSEAVSNLCDGQLVIDPIYDGPTSPTSSFRQISNAKLDIVDGIQAIVSYDRTINDELCVRETREWKHGTRGWKCVRVSREQI</sequence>
<dbReference type="AlphaFoldDB" id="A0ABD3MDC5"/>
<reference evidence="5 6" key="1">
    <citation type="submission" date="2024-10" db="EMBL/GenBank/DDBJ databases">
        <title>Updated reference genomes for cyclostephanoid diatoms.</title>
        <authorList>
            <person name="Roberts W.R."/>
            <person name="Alverson A.J."/>
        </authorList>
    </citation>
    <scope>NUCLEOTIDE SEQUENCE [LARGE SCALE GENOMIC DNA]</scope>
    <source>
        <strain evidence="5 6">AJA232-27</strain>
    </source>
</reference>
<dbReference type="SUPFAM" id="SSF52540">
    <property type="entry name" value="P-loop containing nucleoside triphosphate hydrolases"/>
    <property type="match status" value="1"/>
</dbReference>
<evidence type="ECO:0008006" key="7">
    <source>
        <dbReference type="Google" id="ProtNLM"/>
    </source>
</evidence>
<dbReference type="GO" id="GO:0016301">
    <property type="term" value="F:kinase activity"/>
    <property type="evidence" value="ECO:0007669"/>
    <property type="project" value="UniProtKB-KW"/>
</dbReference>
<dbReference type="EMBL" id="JALLBG020000143">
    <property type="protein sequence ID" value="KAL3762019.1"/>
    <property type="molecule type" value="Genomic_DNA"/>
</dbReference>
<evidence type="ECO:0000256" key="3">
    <source>
        <dbReference type="ARBA" id="ARBA00022777"/>
    </source>
</evidence>
<proteinExistence type="inferred from homology"/>
<dbReference type="Proteomes" id="UP001530293">
    <property type="component" value="Unassembled WGS sequence"/>
</dbReference>
<evidence type="ECO:0000313" key="5">
    <source>
        <dbReference type="EMBL" id="KAL3762019.1"/>
    </source>
</evidence>
<name>A0ABD3MDC5_9STRA</name>
<keyword evidence="1 4" id="KW-0808">Transferase</keyword>
<protein>
    <recommendedName>
        <fullName evidence="7">Adenylate kinase</fullName>
    </recommendedName>
</protein>
<comment type="similarity">
    <text evidence="4">Belongs to the adenylate kinase family.</text>
</comment>
<evidence type="ECO:0000256" key="4">
    <source>
        <dbReference type="RuleBase" id="RU003330"/>
    </source>
</evidence>
<dbReference type="HAMAP" id="MF_00235">
    <property type="entry name" value="Adenylate_kinase_Adk"/>
    <property type="match status" value="1"/>
</dbReference>